<accession>A0A2J7ZQU9</accession>
<dbReference type="GO" id="GO:0009507">
    <property type="term" value="C:chloroplast"/>
    <property type="evidence" value="ECO:0007669"/>
    <property type="project" value="TreeGrafter"/>
</dbReference>
<keyword evidence="2" id="KW-1185">Reference proteome</keyword>
<comment type="caution">
    <text evidence="1">The sequence shown here is derived from an EMBL/GenBank/DDBJ whole genome shotgun (WGS) entry which is preliminary data.</text>
</comment>
<feature type="non-terminal residue" evidence="1">
    <location>
        <position position="1"/>
    </location>
</feature>
<dbReference type="GO" id="GO:0008987">
    <property type="term" value="F:quinolinate synthetase A activity"/>
    <property type="evidence" value="ECO:0007669"/>
    <property type="project" value="InterPro"/>
</dbReference>
<dbReference type="EMBL" id="PGGS01000619">
    <property type="protein sequence ID" value="PNH02637.1"/>
    <property type="molecule type" value="Genomic_DNA"/>
</dbReference>
<gene>
    <name evidence="1" type="ORF">TSOC_011378</name>
</gene>
<name>A0A2J7ZQU9_9CHLO</name>
<dbReference type="InterPro" id="IPR003473">
    <property type="entry name" value="NadA"/>
</dbReference>
<dbReference type="OrthoDB" id="66991at2759"/>
<evidence type="ECO:0000313" key="1">
    <source>
        <dbReference type="EMBL" id="PNH02637.1"/>
    </source>
</evidence>
<organism evidence="1 2">
    <name type="scientific">Tetrabaena socialis</name>
    <dbReference type="NCBI Taxonomy" id="47790"/>
    <lineage>
        <taxon>Eukaryota</taxon>
        <taxon>Viridiplantae</taxon>
        <taxon>Chlorophyta</taxon>
        <taxon>core chlorophytes</taxon>
        <taxon>Chlorophyceae</taxon>
        <taxon>CS clade</taxon>
        <taxon>Chlamydomonadales</taxon>
        <taxon>Tetrabaenaceae</taxon>
        <taxon>Tetrabaena</taxon>
    </lineage>
</organism>
<protein>
    <recommendedName>
        <fullName evidence="3">Quinolinate synthase</fullName>
    </recommendedName>
</protein>
<dbReference type="PANTHER" id="PTHR30573">
    <property type="entry name" value="QUINOLINATE SYNTHETASE A"/>
    <property type="match status" value="1"/>
</dbReference>
<dbReference type="GO" id="GO:0034628">
    <property type="term" value="P:'de novo' NAD+ biosynthetic process from L-aspartate"/>
    <property type="evidence" value="ECO:0007669"/>
    <property type="project" value="TreeGrafter"/>
</dbReference>
<proteinExistence type="predicted"/>
<dbReference type="PANTHER" id="PTHR30573:SF0">
    <property type="entry name" value="QUINOLINATE SYNTHASE, CHLOROPLASTIC"/>
    <property type="match status" value="1"/>
</dbReference>
<evidence type="ECO:0008006" key="3">
    <source>
        <dbReference type="Google" id="ProtNLM"/>
    </source>
</evidence>
<dbReference type="AlphaFoldDB" id="A0A2J7ZQU9"/>
<dbReference type="Proteomes" id="UP000236333">
    <property type="component" value="Unassembled WGS sequence"/>
</dbReference>
<dbReference type="GO" id="GO:0051539">
    <property type="term" value="F:4 iron, 4 sulfur cluster binding"/>
    <property type="evidence" value="ECO:0007669"/>
    <property type="project" value="InterPro"/>
</dbReference>
<evidence type="ECO:0000313" key="2">
    <source>
        <dbReference type="Proteomes" id="UP000236333"/>
    </source>
</evidence>
<reference evidence="1 2" key="1">
    <citation type="journal article" date="2017" name="Mol. Biol. Evol.">
        <title>The 4-celled Tetrabaena socialis nuclear genome reveals the essential components for genetic control of cell number at the origin of multicellularity in the volvocine lineage.</title>
        <authorList>
            <person name="Featherston J."/>
            <person name="Arakaki Y."/>
            <person name="Hanschen E.R."/>
            <person name="Ferris P.J."/>
            <person name="Michod R.E."/>
            <person name="Olson B.J.S.C."/>
            <person name="Nozaki H."/>
            <person name="Durand P.M."/>
        </authorList>
    </citation>
    <scope>NUCLEOTIDE SEQUENCE [LARGE SCALE GENOMIC DNA]</scope>
    <source>
        <strain evidence="1 2">NIES-571</strain>
    </source>
</reference>
<sequence length="183" mass="18864">VGDALATPRPEPLQFVLGTESGMITSIVRRVQGMLQQGMLQKGMLQKAGRDDVAVEVVFPVSSSAITTAQQTTSGGAELPLGLSMVPGVASGEGCSLEGGCASCPYMKMNTLSALLSVCDKIGSAAGEALLAPYQPRSYGAEQVGGRSLASAGCVPILHMRHFQKSKALSAELLADITSRGPR</sequence>